<evidence type="ECO:0000259" key="11">
    <source>
        <dbReference type="PROSITE" id="PS50195"/>
    </source>
</evidence>
<dbReference type="InterPro" id="IPR001683">
    <property type="entry name" value="PX_dom"/>
</dbReference>
<dbReference type="CDD" id="cd07280">
    <property type="entry name" value="PX_YPT35"/>
    <property type="match status" value="1"/>
</dbReference>
<evidence type="ECO:0000256" key="6">
    <source>
        <dbReference type="ARBA" id="ARBA00023136"/>
    </source>
</evidence>
<gene>
    <name evidence="12" type="ORF">AAP_03131</name>
</gene>
<evidence type="ECO:0000256" key="2">
    <source>
        <dbReference type="ARBA" id="ARBA00004177"/>
    </source>
</evidence>
<dbReference type="InterPro" id="IPR037917">
    <property type="entry name" value="Ypt35_PX"/>
</dbReference>
<organism evidence="12 13">
    <name type="scientific">Ascosphaera apis ARSEF 7405</name>
    <dbReference type="NCBI Taxonomy" id="392613"/>
    <lineage>
        <taxon>Eukaryota</taxon>
        <taxon>Fungi</taxon>
        <taxon>Dikarya</taxon>
        <taxon>Ascomycota</taxon>
        <taxon>Pezizomycotina</taxon>
        <taxon>Eurotiomycetes</taxon>
        <taxon>Eurotiomycetidae</taxon>
        <taxon>Onygenales</taxon>
        <taxon>Ascosphaeraceae</taxon>
        <taxon>Ascosphaera</taxon>
    </lineage>
</organism>
<sequence>MEPTPERPAAQSRLRSQADDDGHGDGGELSYSYDKSSHDRNDYGASYTTVGAWPADPEDETALYADNGHRDHDQDQDQDKTPKQETEQTGRPSLSSPTVSDVDDDDAYETAPDEASDGAADGDSTGMSSQKNNEPCPPPFWTRHRREPSCASSITPVSTQSLIRLEDHTEDRLSGTSGGLWARSVSIDEHVVVKGKTGVGAYTVWICRIQMLEGGTVTVRMRYSEFVELRARLYQAFPYARHSLPELPPKSAFLKFNTKFLQKRREGLAYFLNCVLLNPEFSGAPVLKEFLFARI</sequence>
<evidence type="ECO:0000256" key="8">
    <source>
        <dbReference type="ARBA" id="ARBA00033774"/>
    </source>
</evidence>
<evidence type="ECO:0000313" key="13">
    <source>
        <dbReference type="Proteomes" id="UP000242877"/>
    </source>
</evidence>
<dbReference type="EMBL" id="AZGZ01000012">
    <property type="protein sequence ID" value="KZZ91912.1"/>
    <property type="molecule type" value="Genomic_DNA"/>
</dbReference>
<comment type="subcellular location">
    <subcellularLocation>
        <location evidence="2">Endosome</location>
    </subcellularLocation>
    <subcellularLocation>
        <location evidence="1">Vacuole membrane</location>
        <topology evidence="1">Peripheral membrane protein</topology>
    </subcellularLocation>
</comment>
<dbReference type="VEuPathDB" id="FungiDB:AAP_03131"/>
<dbReference type="GO" id="GO:0005774">
    <property type="term" value="C:vacuolar membrane"/>
    <property type="evidence" value="ECO:0007669"/>
    <property type="project" value="UniProtKB-SubCell"/>
</dbReference>
<dbReference type="Proteomes" id="UP000242877">
    <property type="component" value="Unassembled WGS sequence"/>
</dbReference>
<feature type="region of interest" description="Disordered" evidence="10">
    <location>
        <begin position="1"/>
        <end position="155"/>
    </location>
</feature>
<comment type="caution">
    <text evidence="12">The sequence shown here is derived from an EMBL/GenBank/DDBJ whole genome shotgun (WGS) entry which is preliminary data.</text>
</comment>
<evidence type="ECO:0000313" key="12">
    <source>
        <dbReference type="EMBL" id="KZZ91912.1"/>
    </source>
</evidence>
<evidence type="ECO:0000256" key="10">
    <source>
        <dbReference type="SAM" id="MobiDB-lite"/>
    </source>
</evidence>
<dbReference type="PANTHER" id="PTHR10555:SF170">
    <property type="entry name" value="FI18122P1"/>
    <property type="match status" value="1"/>
</dbReference>
<comment type="similarity">
    <text evidence="3">Belongs to the YPT35 family.</text>
</comment>
<protein>
    <recommendedName>
        <fullName evidence="8">Endosomal/vacuolar adapter protein YPT35</fullName>
    </recommendedName>
    <alternativeName>
        <fullName evidence="9">PX domain-containing protein YPT35</fullName>
    </alternativeName>
</protein>
<keyword evidence="4" id="KW-0926">Vacuole</keyword>
<dbReference type="PANTHER" id="PTHR10555">
    <property type="entry name" value="SORTING NEXIN"/>
    <property type="match status" value="1"/>
</dbReference>
<evidence type="ECO:0000256" key="5">
    <source>
        <dbReference type="ARBA" id="ARBA00022753"/>
    </source>
</evidence>
<reference evidence="12 13" key="1">
    <citation type="journal article" date="2016" name="Genome Biol. Evol.">
        <title>Divergent and convergent evolution of fungal pathogenicity.</title>
        <authorList>
            <person name="Shang Y."/>
            <person name="Xiao G."/>
            <person name="Zheng P."/>
            <person name="Cen K."/>
            <person name="Zhan S."/>
            <person name="Wang C."/>
        </authorList>
    </citation>
    <scope>NUCLEOTIDE SEQUENCE [LARGE SCALE GENOMIC DNA]</scope>
    <source>
        <strain evidence="12 13">ARSEF 7405</strain>
    </source>
</reference>
<dbReference type="SMART" id="SM00312">
    <property type="entry name" value="PX"/>
    <property type="match status" value="1"/>
</dbReference>
<feature type="compositionally biased region" description="Basic and acidic residues" evidence="10">
    <location>
        <begin position="67"/>
        <end position="88"/>
    </location>
</feature>
<keyword evidence="5" id="KW-0967">Endosome</keyword>
<evidence type="ECO:0000256" key="3">
    <source>
        <dbReference type="ARBA" id="ARBA00007426"/>
    </source>
</evidence>
<dbReference type="InterPro" id="IPR036871">
    <property type="entry name" value="PX_dom_sf"/>
</dbReference>
<feature type="compositionally biased region" description="Basic and acidic residues" evidence="10">
    <location>
        <begin position="16"/>
        <end position="26"/>
    </location>
</feature>
<dbReference type="PROSITE" id="PS50195">
    <property type="entry name" value="PX"/>
    <property type="match status" value="1"/>
</dbReference>
<feature type="compositionally biased region" description="Low complexity" evidence="10">
    <location>
        <begin position="117"/>
        <end position="129"/>
    </location>
</feature>
<evidence type="ECO:0000256" key="4">
    <source>
        <dbReference type="ARBA" id="ARBA00022554"/>
    </source>
</evidence>
<dbReference type="SUPFAM" id="SSF64268">
    <property type="entry name" value="PX domain"/>
    <property type="match status" value="1"/>
</dbReference>
<evidence type="ECO:0000256" key="9">
    <source>
        <dbReference type="ARBA" id="ARBA00033785"/>
    </source>
</evidence>
<feature type="domain" description="PX" evidence="11">
    <location>
        <begin position="183"/>
        <end position="295"/>
    </location>
</feature>
<keyword evidence="6" id="KW-0472">Membrane</keyword>
<comment type="function">
    <text evidence="7">Recruits the lipid transfer protein VPS13 to endosomal and vacuolar membranes.</text>
</comment>
<dbReference type="AlphaFoldDB" id="A0A167YYB1"/>
<proteinExistence type="inferred from homology"/>
<feature type="compositionally biased region" description="Acidic residues" evidence="10">
    <location>
        <begin position="101"/>
        <end position="116"/>
    </location>
</feature>
<evidence type="ECO:0000256" key="7">
    <source>
        <dbReference type="ARBA" id="ARBA00033728"/>
    </source>
</evidence>
<dbReference type="OrthoDB" id="10254720at2759"/>
<keyword evidence="13" id="KW-1185">Reference proteome</keyword>
<name>A0A167YYB1_9EURO</name>
<dbReference type="Pfam" id="PF00787">
    <property type="entry name" value="PX"/>
    <property type="match status" value="1"/>
</dbReference>
<accession>A0A167YYB1</accession>
<evidence type="ECO:0000256" key="1">
    <source>
        <dbReference type="ARBA" id="ARBA00004148"/>
    </source>
</evidence>
<dbReference type="Gene3D" id="3.30.1520.10">
    <property type="entry name" value="Phox-like domain"/>
    <property type="match status" value="1"/>
</dbReference>
<dbReference type="GO" id="GO:0032266">
    <property type="term" value="F:phosphatidylinositol-3-phosphate binding"/>
    <property type="evidence" value="ECO:0007669"/>
    <property type="project" value="InterPro"/>
</dbReference>
<dbReference type="GO" id="GO:0010008">
    <property type="term" value="C:endosome membrane"/>
    <property type="evidence" value="ECO:0007669"/>
    <property type="project" value="UniProtKB-SubCell"/>
</dbReference>